<feature type="compositionally biased region" description="Low complexity" evidence="1">
    <location>
        <begin position="266"/>
        <end position="291"/>
    </location>
</feature>
<organism evidence="2 3">
    <name type="scientific">Ochrobactrum soli</name>
    <dbReference type="NCBI Taxonomy" id="2448455"/>
    <lineage>
        <taxon>Bacteria</taxon>
        <taxon>Pseudomonadati</taxon>
        <taxon>Pseudomonadota</taxon>
        <taxon>Alphaproteobacteria</taxon>
        <taxon>Hyphomicrobiales</taxon>
        <taxon>Brucellaceae</taxon>
        <taxon>Brucella/Ochrobactrum group</taxon>
        <taxon>Ochrobactrum</taxon>
    </lineage>
</organism>
<dbReference type="AlphaFoldDB" id="A0A2P9HK38"/>
<dbReference type="Gene3D" id="3.40.50.300">
    <property type="entry name" value="P-loop containing nucleotide triphosphate hydrolases"/>
    <property type="match status" value="1"/>
</dbReference>
<dbReference type="RefSeq" id="WP_109368300.1">
    <property type="nucleotide sequence ID" value="NZ_OOFM01000005.1"/>
</dbReference>
<evidence type="ECO:0000256" key="1">
    <source>
        <dbReference type="SAM" id="MobiDB-lite"/>
    </source>
</evidence>
<evidence type="ECO:0000313" key="3">
    <source>
        <dbReference type="Proteomes" id="UP000246073"/>
    </source>
</evidence>
<feature type="region of interest" description="Disordered" evidence="1">
    <location>
        <begin position="258"/>
        <end position="291"/>
    </location>
</feature>
<dbReference type="Proteomes" id="UP000246073">
    <property type="component" value="Unassembled WGS sequence"/>
</dbReference>
<gene>
    <name evidence="2" type="ORF">OHAE_312</name>
</gene>
<dbReference type="SUPFAM" id="SSF52540">
    <property type="entry name" value="P-loop containing nucleoside triphosphate hydrolases"/>
    <property type="match status" value="1"/>
</dbReference>
<dbReference type="EMBL" id="OOFM01000005">
    <property type="protein sequence ID" value="SPL64445.1"/>
    <property type="molecule type" value="Genomic_DNA"/>
</dbReference>
<sequence>MTNFEFTDAVRDDTSLLIAIAGASGSGKTYSALKLATGLAQGEPIYGIDTEAKRMLHYASEFNFKHLDMRPPFTPEAFMQAIQTAERAGAKVIIVDSMSDEYEGVGGLQEMHDDEVARLARKPYDNLEGWEIDKFNAPGWKVPKTRHKTRLISPLRQVRCYVIFCMRAEEKIKFVKIRDERTGKEKNAIEQAGWTPVCEKRFMYDMTMSFTVTPDNPGVPLIKDGQAVYGKLQRQHLAFFPEGKAVTEESGRQLRAWARGETVSNAPSRPSSPARASDAGESPPANSSPASVNNQMVLLNYHNALDKADNRAALVEAHTTYKPNFEGRSDDVQKTAQFIFGAHQDRLKGLSHPDIYEAIEKVPL</sequence>
<dbReference type="InterPro" id="IPR027417">
    <property type="entry name" value="P-loop_NTPase"/>
</dbReference>
<evidence type="ECO:0000313" key="2">
    <source>
        <dbReference type="EMBL" id="SPL64445.1"/>
    </source>
</evidence>
<reference evidence="3" key="1">
    <citation type="submission" date="2017-12" db="EMBL/GenBank/DDBJ databases">
        <authorList>
            <person name="Diaz M."/>
        </authorList>
    </citation>
    <scope>NUCLEOTIDE SEQUENCE [LARGE SCALE GENOMIC DNA]</scope>
    <source>
        <strain evidence="3">FI11154</strain>
    </source>
</reference>
<accession>A0A2P9HK38</accession>
<protein>
    <submittedName>
        <fullName evidence="2">DNA, complete sequence</fullName>
    </submittedName>
</protein>
<proteinExistence type="predicted"/>
<name>A0A2P9HK38_9HYPH</name>